<dbReference type="GO" id="GO:0005886">
    <property type="term" value="C:plasma membrane"/>
    <property type="evidence" value="ECO:0007669"/>
    <property type="project" value="TreeGrafter"/>
</dbReference>
<feature type="domain" description="WSC" evidence="8">
    <location>
        <begin position="135"/>
        <end position="231"/>
    </location>
</feature>
<dbReference type="PANTHER" id="PTHR24269:SF16">
    <property type="entry name" value="PROTEIN SLG1"/>
    <property type="match status" value="1"/>
</dbReference>
<feature type="domain" description="WSC" evidence="8">
    <location>
        <begin position="543"/>
        <end position="636"/>
    </location>
</feature>
<feature type="signal peptide" evidence="7">
    <location>
        <begin position="1"/>
        <end position="23"/>
    </location>
</feature>
<evidence type="ECO:0000259" key="9">
    <source>
        <dbReference type="PROSITE" id="PS51762"/>
    </source>
</evidence>
<dbReference type="InterPro" id="IPR013320">
    <property type="entry name" value="ConA-like_dom_sf"/>
</dbReference>
<feature type="domain" description="WSC" evidence="8">
    <location>
        <begin position="339"/>
        <end position="432"/>
    </location>
</feature>
<dbReference type="InterPro" id="IPR051836">
    <property type="entry name" value="Kremen_rcpt"/>
</dbReference>
<dbReference type="Pfam" id="PF01822">
    <property type="entry name" value="WSC"/>
    <property type="match status" value="6"/>
</dbReference>
<feature type="domain" description="GH16" evidence="9">
    <location>
        <begin position="640"/>
        <end position="943"/>
    </location>
</feature>
<protein>
    <submittedName>
        <fullName evidence="10">Beta-1,3-glucan-binding protein 1</fullName>
    </submittedName>
</protein>
<comment type="subcellular location">
    <subcellularLocation>
        <location evidence="1">Membrane</location>
        <topology evidence="1">Single-pass membrane protein</topology>
    </subcellularLocation>
</comment>
<dbReference type="InterPro" id="IPR000757">
    <property type="entry name" value="Beta-glucanase-like"/>
</dbReference>
<dbReference type="GO" id="GO:0005975">
    <property type="term" value="P:carbohydrate metabolic process"/>
    <property type="evidence" value="ECO:0007669"/>
    <property type="project" value="InterPro"/>
</dbReference>
<dbReference type="EMBL" id="GGMR01009104">
    <property type="protein sequence ID" value="MBY21723.1"/>
    <property type="molecule type" value="Transcribed_RNA"/>
</dbReference>
<feature type="chain" id="PRO_5015702545" evidence="7">
    <location>
        <begin position="24"/>
        <end position="945"/>
    </location>
</feature>
<proteinExistence type="predicted"/>
<evidence type="ECO:0000256" key="6">
    <source>
        <dbReference type="ARBA" id="ARBA00023180"/>
    </source>
</evidence>
<name>A0A2S2NWX5_SCHGA</name>
<evidence type="ECO:0000256" key="7">
    <source>
        <dbReference type="SAM" id="SignalP"/>
    </source>
</evidence>
<dbReference type="SUPFAM" id="SSF49899">
    <property type="entry name" value="Concanavalin A-like lectins/glucanases"/>
    <property type="match status" value="1"/>
</dbReference>
<organism evidence="10">
    <name type="scientific">Schizaphis graminum</name>
    <name type="common">Green bug aphid</name>
    <dbReference type="NCBI Taxonomy" id="13262"/>
    <lineage>
        <taxon>Eukaryota</taxon>
        <taxon>Metazoa</taxon>
        <taxon>Ecdysozoa</taxon>
        <taxon>Arthropoda</taxon>
        <taxon>Hexapoda</taxon>
        <taxon>Insecta</taxon>
        <taxon>Pterygota</taxon>
        <taxon>Neoptera</taxon>
        <taxon>Paraneoptera</taxon>
        <taxon>Hemiptera</taxon>
        <taxon>Sternorrhyncha</taxon>
        <taxon>Aphidomorpha</taxon>
        <taxon>Aphidoidea</taxon>
        <taxon>Aphididae</taxon>
        <taxon>Aphidini</taxon>
        <taxon>Schizaphis</taxon>
    </lineage>
</organism>
<dbReference type="PROSITE" id="PS51212">
    <property type="entry name" value="WSC"/>
    <property type="match status" value="6"/>
</dbReference>
<dbReference type="InterPro" id="IPR002889">
    <property type="entry name" value="WSC_carb-bd"/>
</dbReference>
<feature type="domain" description="WSC" evidence="8">
    <location>
        <begin position="28"/>
        <end position="120"/>
    </location>
</feature>
<evidence type="ECO:0000256" key="3">
    <source>
        <dbReference type="ARBA" id="ARBA00022729"/>
    </source>
</evidence>
<dbReference type="Gene3D" id="2.60.120.200">
    <property type="match status" value="1"/>
</dbReference>
<gene>
    <name evidence="10" type="primary">BGBP1</name>
    <name evidence="10" type="ORF">g.34711</name>
</gene>
<reference evidence="10" key="1">
    <citation type="submission" date="2018-04" db="EMBL/GenBank/DDBJ databases">
        <title>Transcriptome of Schizaphis graminum biotype I.</title>
        <authorList>
            <person name="Scully E.D."/>
            <person name="Geib S.M."/>
            <person name="Palmer N.A."/>
            <person name="Koch K."/>
            <person name="Bradshaw J."/>
            <person name="Heng-Moss T."/>
            <person name="Sarath G."/>
        </authorList>
    </citation>
    <scope>NUCLEOTIDE SEQUENCE</scope>
</reference>
<evidence type="ECO:0000256" key="2">
    <source>
        <dbReference type="ARBA" id="ARBA00022692"/>
    </source>
</evidence>
<keyword evidence="4" id="KW-1133">Transmembrane helix</keyword>
<dbReference type="AlphaFoldDB" id="A0A2S2NWX5"/>
<evidence type="ECO:0000256" key="4">
    <source>
        <dbReference type="ARBA" id="ARBA00022989"/>
    </source>
</evidence>
<dbReference type="PROSITE" id="PS51762">
    <property type="entry name" value="GH16_2"/>
    <property type="match status" value="1"/>
</dbReference>
<keyword evidence="3 7" id="KW-0732">Signal</keyword>
<dbReference type="SMART" id="SM00321">
    <property type="entry name" value="WSC"/>
    <property type="match status" value="6"/>
</dbReference>
<evidence type="ECO:0000256" key="1">
    <source>
        <dbReference type="ARBA" id="ARBA00004167"/>
    </source>
</evidence>
<evidence type="ECO:0000313" key="10">
    <source>
        <dbReference type="EMBL" id="MBY21723.1"/>
    </source>
</evidence>
<dbReference type="GO" id="GO:0004553">
    <property type="term" value="F:hydrolase activity, hydrolyzing O-glycosyl compounds"/>
    <property type="evidence" value="ECO:0007669"/>
    <property type="project" value="InterPro"/>
</dbReference>
<sequence>MILNISMMFKLLSFSLFVTTVLAAQKTDYKYLGCFLEENLLTLGEESRVLTPVTPQSCSDFCSEKQYTFFILKQNTCHCSKNYISRLMRQLDFECSIKCSGDTSASCGGPPNLVSSYTTDKSKASNFIAHGGYPIPIYLGCYAEAPNDDENRLLKGPAGPITYNTPQKCSVKCFNMGFLFFGVTYGTECWCGNQRPAKSSKVDDINCNTPCTGDSNQFCGGGWKMGIYSTGLTDYIPNKYIGCFDDDGKKTKGKYLTFPMDNNNSPKRCMNLCNTHRFKYAAIKGNICECKNYEPNFNLKRSFSDCNTLCTENPSEYCGGSTTISIYKTLYSDSLEKVSVNPIGCFTNLKRHPLLNGWKITHARLTPKHCVYSCHIRRYPYAALISSRECLCSFTKPSSEAKTGDDMCMTSCSGSSEYSCGGNNAINVYSTGLEGKTDTIGHNYLGCYEENQNNRIFNGYSRSYSVNTPEFCSNLCYKFGYTYFGVTYKSECYCGNQSPNEPKFPKVEDKQCNTKCSGDANQFCGGGWRMGVFSTGLIDFDVNGRLLGCFSMEENSFDSIKFELLNTNMPSKCSAICYNSGYTFSGVSGINCYCGVRAPSPELYIGLQDSQCDTPCAGDSSKTCGGQDSIQVYDIMTIKPIDKNETIPELLDEFNTLNLESIWSYDIHIAQEPDFAFVIYNNSEKNLFIKNGELVIKPTVLSDNYVKNGCLQLKGCTKYEESSACSMNASSFNILPPIVSSRLITKHHKSLQHGHLKVIAKFPTGDWIVPEIALVSTTNEENKLVLGTSFGNLNLKCNGVDESISVLKYGLKVDELYHSKSIMMKSISASRWSDDYHTLELSWSNNNILFKIDGESHPLDTSNLQLNLIFDSEFYVSIGVSVGGMKNFPDGCLSNNRLKPWKNFDTKAMLNFWKDRNQWISTWDDEKSTLKVKSIKFTEEDNINI</sequence>
<feature type="domain" description="WSC" evidence="8">
    <location>
        <begin position="237"/>
        <end position="330"/>
    </location>
</feature>
<evidence type="ECO:0000256" key="5">
    <source>
        <dbReference type="ARBA" id="ARBA00023136"/>
    </source>
</evidence>
<evidence type="ECO:0000259" key="8">
    <source>
        <dbReference type="PROSITE" id="PS51212"/>
    </source>
</evidence>
<dbReference type="PANTHER" id="PTHR24269">
    <property type="entry name" value="KREMEN PROTEIN"/>
    <property type="match status" value="1"/>
</dbReference>
<keyword evidence="6" id="KW-0325">Glycoprotein</keyword>
<accession>A0A2S2NWX5</accession>
<feature type="domain" description="WSC" evidence="8">
    <location>
        <begin position="441"/>
        <end position="536"/>
    </location>
</feature>
<keyword evidence="5" id="KW-0472">Membrane</keyword>
<keyword evidence="2" id="KW-0812">Transmembrane</keyword>